<dbReference type="PANTHER" id="PTHR39323">
    <property type="entry name" value="BLR1149 PROTEIN"/>
    <property type="match status" value="1"/>
</dbReference>
<comment type="caution">
    <text evidence="2">The sequence shown here is derived from an EMBL/GenBank/DDBJ whole genome shotgun (WGS) entry which is preliminary data.</text>
</comment>
<dbReference type="PIRSF" id="PIRSF000887">
    <property type="entry name" value="Pesterase_MJ0037"/>
    <property type="match status" value="1"/>
</dbReference>
<gene>
    <name evidence="2" type="primary">pdeM</name>
    <name evidence="2" type="ORF">FCN74_02530</name>
</gene>
<evidence type="ECO:0000313" key="3">
    <source>
        <dbReference type="Proteomes" id="UP000306552"/>
    </source>
</evidence>
<dbReference type="PANTHER" id="PTHR39323:SF1">
    <property type="entry name" value="BLR1149 PROTEIN"/>
    <property type="match status" value="1"/>
</dbReference>
<keyword evidence="2" id="KW-0540">Nuclease</keyword>
<dbReference type="RefSeq" id="WP_138931017.1">
    <property type="nucleotide sequence ID" value="NZ_SWMU01000001.1"/>
</dbReference>
<dbReference type="InterPro" id="IPR029052">
    <property type="entry name" value="Metallo-depent_PP-like"/>
</dbReference>
<dbReference type="SUPFAM" id="SSF56300">
    <property type="entry name" value="Metallo-dependent phosphatases"/>
    <property type="match status" value="1"/>
</dbReference>
<name>A0A4U5TUU5_9FLAO</name>
<dbReference type="OrthoDB" id="9795838at2"/>
<protein>
    <submittedName>
        <fullName evidence="2">Ligase-associated DNA damage response endonuclease PdeM</fullName>
        <ecNumber evidence="2">3.1.-.-</ecNumber>
    </submittedName>
</protein>
<proteinExistence type="predicted"/>
<evidence type="ECO:0000313" key="2">
    <source>
        <dbReference type="EMBL" id="TKS57314.1"/>
    </source>
</evidence>
<evidence type="ECO:0000259" key="1">
    <source>
        <dbReference type="Pfam" id="PF00149"/>
    </source>
</evidence>
<dbReference type="EMBL" id="SWMU01000001">
    <property type="protein sequence ID" value="TKS57314.1"/>
    <property type="molecule type" value="Genomic_DNA"/>
</dbReference>
<dbReference type="GO" id="GO:0016874">
    <property type="term" value="F:ligase activity"/>
    <property type="evidence" value="ECO:0007669"/>
    <property type="project" value="UniProtKB-KW"/>
</dbReference>
<keyword evidence="2" id="KW-0255">Endonuclease</keyword>
<dbReference type="AlphaFoldDB" id="A0A4U5TUU5"/>
<dbReference type="Proteomes" id="UP000306552">
    <property type="component" value="Unassembled WGS sequence"/>
</dbReference>
<dbReference type="GO" id="GO:0004519">
    <property type="term" value="F:endonuclease activity"/>
    <property type="evidence" value="ECO:0007669"/>
    <property type="project" value="UniProtKB-KW"/>
</dbReference>
<dbReference type="NCBIfam" id="TIGR04123">
    <property type="entry name" value="P_estr_lig_assc"/>
    <property type="match status" value="1"/>
</dbReference>
<accession>A0A4U5TUU5</accession>
<dbReference type="Pfam" id="PF00149">
    <property type="entry name" value="Metallophos"/>
    <property type="match status" value="1"/>
</dbReference>
<dbReference type="GO" id="GO:0016787">
    <property type="term" value="F:hydrolase activity"/>
    <property type="evidence" value="ECO:0007669"/>
    <property type="project" value="UniProtKB-KW"/>
</dbReference>
<dbReference type="InterPro" id="IPR004843">
    <property type="entry name" value="Calcineurin-like_PHP"/>
</dbReference>
<reference evidence="2 3" key="1">
    <citation type="submission" date="2019-04" db="EMBL/GenBank/DDBJ databases">
        <title>Psychroflexus halotolerans sp. nov., isolated from a marine solar saltern.</title>
        <authorList>
            <person name="Feng X."/>
        </authorList>
    </citation>
    <scope>NUCLEOTIDE SEQUENCE [LARGE SCALE GENOMIC DNA]</scope>
    <source>
        <strain evidence="2 3">WDS2C27</strain>
    </source>
</reference>
<keyword evidence="2" id="KW-0436">Ligase</keyword>
<sequence length="209" mass="24156">MRLKLLQNIFILNHQGALYWEDQNILIIADLHLGKIEHFRKHGSALPNLSNAVDYIHLEQNIAEYSPKQVVFLGDLFHSSLNKSWQIFEQWVKRQPVEFTLIVGNHDIIPTSQFEKLGFQIVNHLDISAFSLTHKPEETGELYNICGHIHPGYRLRGKAKQQLKLSCFYQKPKQMILPAYGSFTGNFYITPDEGDHIYVLSETEVIQVV</sequence>
<dbReference type="Gene3D" id="3.60.21.10">
    <property type="match status" value="1"/>
</dbReference>
<keyword evidence="3" id="KW-1185">Reference proteome</keyword>
<dbReference type="InterPro" id="IPR026336">
    <property type="entry name" value="PdeM-like"/>
</dbReference>
<dbReference type="EC" id="3.1.-.-" evidence="2"/>
<organism evidence="2 3">
    <name type="scientific">Mesohalobacter halotolerans</name>
    <dbReference type="NCBI Taxonomy" id="1883405"/>
    <lineage>
        <taxon>Bacteria</taxon>
        <taxon>Pseudomonadati</taxon>
        <taxon>Bacteroidota</taxon>
        <taxon>Flavobacteriia</taxon>
        <taxon>Flavobacteriales</taxon>
        <taxon>Flavobacteriaceae</taxon>
        <taxon>Mesohalobacter</taxon>
    </lineage>
</organism>
<feature type="domain" description="Calcineurin-like phosphoesterase" evidence="1">
    <location>
        <begin position="24"/>
        <end position="121"/>
    </location>
</feature>
<keyword evidence="2" id="KW-0378">Hydrolase</keyword>
<dbReference type="InterPro" id="IPR024173">
    <property type="entry name" value="Pesterase_MJ0037-like"/>
</dbReference>